<evidence type="ECO:0000313" key="4">
    <source>
        <dbReference type="Proteomes" id="UP000179807"/>
    </source>
</evidence>
<organism evidence="3 4">
    <name type="scientific">Tritrichomonas foetus</name>
    <dbReference type="NCBI Taxonomy" id="1144522"/>
    <lineage>
        <taxon>Eukaryota</taxon>
        <taxon>Metamonada</taxon>
        <taxon>Parabasalia</taxon>
        <taxon>Tritrichomonadida</taxon>
        <taxon>Tritrichomonadidae</taxon>
        <taxon>Tritrichomonas</taxon>
    </lineage>
</organism>
<dbReference type="EMBL" id="MLAK01000643">
    <property type="protein sequence ID" value="OHT09273.1"/>
    <property type="molecule type" value="Genomic_DNA"/>
</dbReference>
<evidence type="ECO:0000256" key="1">
    <source>
        <dbReference type="SAM" id="MobiDB-lite"/>
    </source>
</evidence>
<accession>A0A1J4KCX3</accession>
<protein>
    <submittedName>
        <fullName evidence="3">Uncharacterized protein</fullName>
    </submittedName>
</protein>
<reference evidence="3" key="1">
    <citation type="submission" date="2016-10" db="EMBL/GenBank/DDBJ databases">
        <authorList>
            <person name="Benchimol M."/>
            <person name="Almeida L.G."/>
            <person name="Vasconcelos A.T."/>
            <person name="Perreira-Neves A."/>
            <person name="Rosa I.A."/>
            <person name="Tasca T."/>
            <person name="Bogo M.R."/>
            <person name="de Souza W."/>
        </authorList>
    </citation>
    <scope>NUCLEOTIDE SEQUENCE [LARGE SCALE GENOMIC DNA]</scope>
    <source>
        <strain evidence="3">K</strain>
    </source>
</reference>
<feature type="transmembrane region" description="Helical" evidence="2">
    <location>
        <begin position="631"/>
        <end position="655"/>
    </location>
</feature>
<keyword evidence="2" id="KW-1133">Transmembrane helix</keyword>
<dbReference type="RefSeq" id="XP_068362409.1">
    <property type="nucleotide sequence ID" value="XM_068502213.1"/>
</dbReference>
<evidence type="ECO:0000313" key="3">
    <source>
        <dbReference type="EMBL" id="OHT09273.1"/>
    </source>
</evidence>
<keyword evidence="2" id="KW-0472">Membrane</keyword>
<gene>
    <name evidence="3" type="ORF">TRFO_21834</name>
</gene>
<dbReference type="AlphaFoldDB" id="A0A1J4KCX3"/>
<evidence type="ECO:0000256" key="2">
    <source>
        <dbReference type="SAM" id="Phobius"/>
    </source>
</evidence>
<sequence>MFFLLISQLYAITVNVNLPVRYSGTLDIYVDRGNHYSGNYQKPANGQFSFSRPTWSAGTIYMTITIQGSCSNTVVVDEKFSNNPKYTIDMETLKGTKCEVTQSRIEIQNGMTETTLTAGSTTIAPGKSQTITVYNSDSISVYATNQYCTKSFVGTASSSNVNVYTDKDLPDSCVAKKVTVKNDMTYGKLLIGDSTIESGKEKEIVFGGSIKVYVTTPRCEKKTEIGELIGDSDTKTFTDADIPDVCKEPPEANEATKKLQEALNALTESSLTLSGIDKIKLEGKHYKGSASILNLEAEATSFSYLSLEVSSSLTATLKGPMIAEITGNGNVILNLELDLNNPVIPTLAVNVIGSVTVNVQSTGKNTGKTYLVSLGYLSGRQVSINNPPNTKTVRNAYDTICTMAGYSDIQITHFYVAGSCTLLNVPGNDTPVDPDTDTDKPDTGSSDKPSGDGTKVLKDNLLKLMAQNQEDLNLPAQGSETFDISGKYVKGTANQLALTLTAKELSVVKLTIGQGKVTLEGPIIAYINTNQNHIEVIGDAETKTIPMVQAEGNQITLTLNMKGKSKEPFLAAFGTVIGNQAVYNSGELNNRAFSAGEVGYVAGYSDVIFSELGDYQIVEVPKSSGSLDGKLPIIIGVVVAVVVVIIIIVVVVVVVKKKNKESSSAK</sequence>
<comment type="caution">
    <text evidence="3">The sequence shown here is derived from an EMBL/GenBank/DDBJ whole genome shotgun (WGS) entry which is preliminary data.</text>
</comment>
<feature type="region of interest" description="Disordered" evidence="1">
    <location>
        <begin position="426"/>
        <end position="454"/>
    </location>
</feature>
<keyword evidence="2" id="KW-0812">Transmembrane</keyword>
<dbReference type="Proteomes" id="UP000179807">
    <property type="component" value="Unassembled WGS sequence"/>
</dbReference>
<proteinExistence type="predicted"/>
<dbReference type="GeneID" id="94836917"/>
<dbReference type="VEuPathDB" id="TrichDB:TRFO_21834"/>
<name>A0A1J4KCX3_9EUKA</name>
<keyword evidence="4" id="KW-1185">Reference proteome</keyword>